<feature type="domain" description="AMP-binding enzyme C-terminal" evidence="2">
    <location>
        <begin position="512"/>
        <end position="591"/>
    </location>
</feature>
<dbReference type="InterPro" id="IPR000873">
    <property type="entry name" value="AMP-dep_synth/lig_dom"/>
</dbReference>
<protein>
    <submittedName>
        <fullName evidence="3">Acetyl-CoA synthetase-like protein</fullName>
    </submittedName>
</protein>
<evidence type="ECO:0000313" key="4">
    <source>
        <dbReference type="Proteomes" id="UP000267821"/>
    </source>
</evidence>
<dbReference type="EMBL" id="ML121547">
    <property type="protein sequence ID" value="RPB23301.1"/>
    <property type="molecule type" value="Genomic_DNA"/>
</dbReference>
<dbReference type="Gene3D" id="3.40.50.12780">
    <property type="entry name" value="N-terminal domain of ligase-like"/>
    <property type="match status" value="1"/>
</dbReference>
<dbReference type="InterPro" id="IPR025110">
    <property type="entry name" value="AMP-bd_C"/>
</dbReference>
<dbReference type="PANTHER" id="PTHR24096">
    <property type="entry name" value="LONG-CHAIN-FATTY-ACID--COA LIGASE"/>
    <property type="match status" value="1"/>
</dbReference>
<proteinExistence type="predicted"/>
<evidence type="ECO:0000313" key="3">
    <source>
        <dbReference type="EMBL" id="RPB23301.1"/>
    </source>
</evidence>
<feature type="domain" description="AMP-dependent synthetase/ligase" evidence="1">
    <location>
        <begin position="55"/>
        <end position="320"/>
    </location>
</feature>
<dbReference type="GO" id="GO:0016405">
    <property type="term" value="F:CoA-ligase activity"/>
    <property type="evidence" value="ECO:0007669"/>
    <property type="project" value="TreeGrafter"/>
</dbReference>
<dbReference type="Gene3D" id="3.30.300.30">
    <property type="match status" value="1"/>
</dbReference>
<dbReference type="InParanoid" id="A0A3N4LRP3"/>
<dbReference type="InterPro" id="IPR045851">
    <property type="entry name" value="AMP-bd_C_sf"/>
</dbReference>
<name>A0A3N4LRP3_9PEZI</name>
<dbReference type="Pfam" id="PF00501">
    <property type="entry name" value="AMP-binding"/>
    <property type="match status" value="2"/>
</dbReference>
<evidence type="ECO:0000259" key="1">
    <source>
        <dbReference type="Pfam" id="PF00501"/>
    </source>
</evidence>
<gene>
    <name evidence="3" type="ORF">L211DRAFT_838814</name>
</gene>
<dbReference type="AlphaFoldDB" id="A0A3N4LRP3"/>
<sequence length="604" mass="68286">MCLQHFQGSIYPPLPPLATQENIDLYTFLFEHPNPYDNPNETTRSPVLTDPAPTALHDTGGLEELNWTLPDLKKRVELCGRALRNEKWGLEVGKGDVVGILGWDGIGFATVEYSTFWAYGIVSFMCPTWKQEQVYHQMKEAQTKVLAIHSSLLFSLGLPTARRLQIPLEKIILLDESPPPSDFLDHEIQEFKDHHFFTIEELYSMQEGEERNTSKKKKRQTKEEVGFDCEKDVALLCCTSGTTGPPKAVMLSHRNVVSNILQSCGRPGDESEEACLRGKRYISIPPWIHQGGQSYGLLVALYKRIHNIILERVDVEKFLELAKRRLDPAVFKDARSALLAGATVPEATIRSWRKHFPNIPIREAMGATEATAMIMCQDFFSWKRNKGSCGKLVKGMKSMLLPISPPGSGDQGVITEDMIITQDDTPGELFCTGPNIMLGYLKEEKKTKEALIDWGGEKWYKTGDLVLTRNGGVDFWHLARIKDLIWFKDEKGGGEYSVGKSKGYTCVRPLVIENVLGKHEAVRECAVVGVEDERWGSVPKAFVVLQEGEWEDEEVREELIRFSDLRAEEEYLHLKGGLEFVKQLPKNIAGKVLRNQLLRDNEPK</sequence>
<keyword evidence="4" id="KW-1185">Reference proteome</keyword>
<dbReference type="PANTHER" id="PTHR24096:SF422">
    <property type="entry name" value="BCDNA.GH02901"/>
    <property type="match status" value="1"/>
</dbReference>
<dbReference type="InterPro" id="IPR042099">
    <property type="entry name" value="ANL_N_sf"/>
</dbReference>
<organism evidence="3 4">
    <name type="scientific">Terfezia boudieri ATCC MYA-4762</name>
    <dbReference type="NCBI Taxonomy" id="1051890"/>
    <lineage>
        <taxon>Eukaryota</taxon>
        <taxon>Fungi</taxon>
        <taxon>Dikarya</taxon>
        <taxon>Ascomycota</taxon>
        <taxon>Pezizomycotina</taxon>
        <taxon>Pezizomycetes</taxon>
        <taxon>Pezizales</taxon>
        <taxon>Pezizaceae</taxon>
        <taxon>Terfezia</taxon>
    </lineage>
</organism>
<dbReference type="Proteomes" id="UP000267821">
    <property type="component" value="Unassembled WGS sequence"/>
</dbReference>
<dbReference type="InterPro" id="IPR020845">
    <property type="entry name" value="AMP-binding_CS"/>
</dbReference>
<dbReference type="OrthoDB" id="6614653at2759"/>
<accession>A0A3N4LRP3</accession>
<feature type="domain" description="AMP-dependent synthetase/ligase" evidence="1">
    <location>
        <begin position="331"/>
        <end position="441"/>
    </location>
</feature>
<dbReference type="PROSITE" id="PS00455">
    <property type="entry name" value="AMP_BINDING"/>
    <property type="match status" value="1"/>
</dbReference>
<reference evidence="3 4" key="1">
    <citation type="journal article" date="2018" name="Nat. Ecol. Evol.">
        <title>Pezizomycetes genomes reveal the molecular basis of ectomycorrhizal truffle lifestyle.</title>
        <authorList>
            <person name="Murat C."/>
            <person name="Payen T."/>
            <person name="Noel B."/>
            <person name="Kuo A."/>
            <person name="Morin E."/>
            <person name="Chen J."/>
            <person name="Kohler A."/>
            <person name="Krizsan K."/>
            <person name="Balestrini R."/>
            <person name="Da Silva C."/>
            <person name="Montanini B."/>
            <person name="Hainaut M."/>
            <person name="Levati E."/>
            <person name="Barry K.W."/>
            <person name="Belfiori B."/>
            <person name="Cichocki N."/>
            <person name="Clum A."/>
            <person name="Dockter R.B."/>
            <person name="Fauchery L."/>
            <person name="Guy J."/>
            <person name="Iotti M."/>
            <person name="Le Tacon F."/>
            <person name="Lindquist E.A."/>
            <person name="Lipzen A."/>
            <person name="Malagnac F."/>
            <person name="Mello A."/>
            <person name="Molinier V."/>
            <person name="Miyauchi S."/>
            <person name="Poulain J."/>
            <person name="Riccioni C."/>
            <person name="Rubini A."/>
            <person name="Sitrit Y."/>
            <person name="Splivallo R."/>
            <person name="Traeger S."/>
            <person name="Wang M."/>
            <person name="Zifcakova L."/>
            <person name="Wipf D."/>
            <person name="Zambonelli A."/>
            <person name="Paolocci F."/>
            <person name="Nowrousian M."/>
            <person name="Ottonello S."/>
            <person name="Baldrian P."/>
            <person name="Spatafora J.W."/>
            <person name="Henrissat B."/>
            <person name="Nagy L.G."/>
            <person name="Aury J.M."/>
            <person name="Wincker P."/>
            <person name="Grigoriev I.V."/>
            <person name="Bonfante P."/>
            <person name="Martin F.M."/>
        </authorList>
    </citation>
    <scope>NUCLEOTIDE SEQUENCE [LARGE SCALE GENOMIC DNA]</scope>
    <source>
        <strain evidence="3 4">ATCC MYA-4762</strain>
    </source>
</reference>
<evidence type="ECO:0000259" key="2">
    <source>
        <dbReference type="Pfam" id="PF13193"/>
    </source>
</evidence>
<dbReference type="Pfam" id="PF13193">
    <property type="entry name" value="AMP-binding_C"/>
    <property type="match status" value="1"/>
</dbReference>
<dbReference type="STRING" id="1051890.A0A3N4LRP3"/>
<dbReference type="SUPFAM" id="SSF56801">
    <property type="entry name" value="Acetyl-CoA synthetase-like"/>
    <property type="match status" value="1"/>
</dbReference>